<evidence type="ECO:0000313" key="2">
    <source>
        <dbReference type="EMBL" id="EGG08441.1"/>
    </source>
</evidence>
<dbReference type="HOGENOM" id="CLU_1949293_0_0_1"/>
<dbReference type="Proteomes" id="UP000001072">
    <property type="component" value="Unassembled WGS sequence"/>
</dbReference>
<accession>F4RGA9</accession>
<reference evidence="3" key="1">
    <citation type="journal article" date="2011" name="Proc. Natl. Acad. Sci. U.S.A.">
        <title>Obligate biotrophy features unraveled by the genomic analysis of rust fungi.</title>
        <authorList>
            <person name="Duplessis S."/>
            <person name="Cuomo C.A."/>
            <person name="Lin Y.-C."/>
            <person name="Aerts A."/>
            <person name="Tisserant E."/>
            <person name="Veneault-Fourrey C."/>
            <person name="Joly D.L."/>
            <person name="Hacquard S."/>
            <person name="Amselem J."/>
            <person name="Cantarel B.L."/>
            <person name="Chiu R."/>
            <person name="Coutinho P.M."/>
            <person name="Feau N."/>
            <person name="Field M."/>
            <person name="Frey P."/>
            <person name="Gelhaye E."/>
            <person name="Goldberg J."/>
            <person name="Grabherr M.G."/>
            <person name="Kodira C.D."/>
            <person name="Kohler A."/>
            <person name="Kuees U."/>
            <person name="Lindquist E.A."/>
            <person name="Lucas S.M."/>
            <person name="Mago R."/>
            <person name="Mauceli E."/>
            <person name="Morin E."/>
            <person name="Murat C."/>
            <person name="Pangilinan J.L."/>
            <person name="Park R."/>
            <person name="Pearson M."/>
            <person name="Quesneville H."/>
            <person name="Rouhier N."/>
            <person name="Sakthikumar S."/>
            <person name="Salamov A.A."/>
            <person name="Schmutz J."/>
            <person name="Selles B."/>
            <person name="Shapiro H."/>
            <person name="Tanguay P."/>
            <person name="Tuskan G.A."/>
            <person name="Henrissat B."/>
            <person name="Van de Peer Y."/>
            <person name="Rouze P."/>
            <person name="Ellis J.G."/>
            <person name="Dodds P.N."/>
            <person name="Schein J.E."/>
            <person name="Zhong S."/>
            <person name="Hamelin R.C."/>
            <person name="Grigoriev I.V."/>
            <person name="Szabo L.J."/>
            <person name="Martin F."/>
        </authorList>
    </citation>
    <scope>NUCLEOTIDE SEQUENCE [LARGE SCALE GENOMIC DNA]</scope>
    <source>
        <strain evidence="3">98AG31 / pathotype 3-4-7</strain>
    </source>
</reference>
<protein>
    <submittedName>
        <fullName evidence="2">Uncharacterized protein</fullName>
    </submittedName>
</protein>
<evidence type="ECO:0000256" key="1">
    <source>
        <dbReference type="SAM" id="Coils"/>
    </source>
</evidence>
<feature type="coiled-coil region" evidence="1">
    <location>
        <begin position="5"/>
        <end position="44"/>
    </location>
</feature>
<dbReference type="AlphaFoldDB" id="F4RGA9"/>
<evidence type="ECO:0000313" key="3">
    <source>
        <dbReference type="Proteomes" id="UP000001072"/>
    </source>
</evidence>
<keyword evidence="3" id="KW-1185">Reference proteome</keyword>
<dbReference type="InParanoid" id="F4RGA9"/>
<keyword evidence="1" id="KW-0175">Coiled coil</keyword>
<proteinExistence type="predicted"/>
<sequence length="129" mass="15204">MQDRQRKIEEKEQAMMIQLEEEKQQLADEAKAALEENIREQRRLGVEEKACLEEELARIPAEEQARAELAEKITAEELSKNKPIELNLNIRQRLKNSNEGLVQLRLDVSRRSKEPTLKQSENDWLRRTL</sequence>
<organism evidence="3">
    <name type="scientific">Melampsora larici-populina (strain 98AG31 / pathotype 3-4-7)</name>
    <name type="common">Poplar leaf rust fungus</name>
    <dbReference type="NCBI Taxonomy" id="747676"/>
    <lineage>
        <taxon>Eukaryota</taxon>
        <taxon>Fungi</taxon>
        <taxon>Dikarya</taxon>
        <taxon>Basidiomycota</taxon>
        <taxon>Pucciniomycotina</taxon>
        <taxon>Pucciniomycetes</taxon>
        <taxon>Pucciniales</taxon>
        <taxon>Melampsoraceae</taxon>
        <taxon>Melampsora</taxon>
    </lineage>
</organism>
<dbReference type="VEuPathDB" id="FungiDB:MELLADRAFT_61718"/>
<dbReference type="GeneID" id="18929775"/>
<dbReference type="EMBL" id="GL883100">
    <property type="protein sequence ID" value="EGG08441.1"/>
    <property type="molecule type" value="Genomic_DNA"/>
</dbReference>
<dbReference type="KEGG" id="mlr:MELLADRAFT_61718"/>
<dbReference type="RefSeq" id="XP_007408027.1">
    <property type="nucleotide sequence ID" value="XM_007407965.1"/>
</dbReference>
<gene>
    <name evidence="2" type="ORF">MELLADRAFT_61718</name>
</gene>
<name>F4RGA9_MELLP</name>